<name>A0A0M8PPZ3_RHORH</name>
<evidence type="ECO:0000313" key="3">
    <source>
        <dbReference type="Proteomes" id="UP000037712"/>
    </source>
</evidence>
<gene>
    <name evidence="2" type="ORF">Z051_08265</name>
</gene>
<dbReference type="Pfam" id="PF00378">
    <property type="entry name" value="ECH_1"/>
    <property type="match status" value="1"/>
</dbReference>
<dbReference type="InterPro" id="IPR051053">
    <property type="entry name" value="ECH/Chromodomain_protein"/>
</dbReference>
<dbReference type="InterPro" id="IPR029045">
    <property type="entry name" value="ClpP/crotonase-like_dom_sf"/>
</dbReference>
<dbReference type="AlphaFoldDB" id="A0A0M8PPZ3"/>
<dbReference type="PANTHER" id="PTHR43684">
    <property type="match status" value="1"/>
</dbReference>
<evidence type="ECO:0000256" key="1">
    <source>
        <dbReference type="ARBA" id="ARBA00005254"/>
    </source>
</evidence>
<dbReference type="PATRIC" id="fig|1441923.3.peg.1825"/>
<dbReference type="InterPro" id="IPR001753">
    <property type="entry name" value="Enoyl-CoA_hydra/iso"/>
</dbReference>
<dbReference type="Gene3D" id="1.10.12.10">
    <property type="entry name" value="Lyase 2-enoyl-coa Hydratase, Chain A, domain 2"/>
    <property type="match status" value="1"/>
</dbReference>
<reference evidence="2 3" key="1">
    <citation type="journal article" date="2015" name="Genome Announc.">
        <title>Draft Genome Sequence of Rhodococcus rhodochrous Strain KG-21, a Soil Isolate from Oil Fields of Krishna-Godavari Basin, India.</title>
        <authorList>
            <person name="Dawar C."/>
            <person name="Aggarwal R.K."/>
        </authorList>
    </citation>
    <scope>NUCLEOTIDE SEQUENCE [LARGE SCALE GENOMIC DNA]</scope>
    <source>
        <strain evidence="2 3">KG-21</strain>
    </source>
</reference>
<accession>A0A0M8PPZ3</accession>
<reference evidence="3" key="2">
    <citation type="submission" date="2015-01" db="EMBL/GenBank/DDBJ databases">
        <title>Draft genome sequence of potential hydrocarbon metabolising strain of Rhodococcus rhodochrous.</title>
        <authorList>
            <person name="Aggarwal R.K."/>
            <person name="Dawar C."/>
        </authorList>
    </citation>
    <scope>NUCLEOTIDE SEQUENCE [LARGE SCALE GENOMIC DNA]</scope>
    <source>
        <strain evidence="3">KG-21</strain>
    </source>
</reference>
<comment type="caution">
    <text evidence="2">The sequence shown here is derived from an EMBL/GenBank/DDBJ whole genome shotgun (WGS) entry which is preliminary data.</text>
</comment>
<dbReference type="Proteomes" id="UP000037712">
    <property type="component" value="Unassembled WGS sequence"/>
</dbReference>
<proteinExistence type="inferred from homology"/>
<sequence length="268" mass="29512">MSEVLASESAVLYEVADDGVLILTLNRPERRNMWTVTMEDEFYRALDRASSDDNVRVIVVTGAGNSFCPGLDPDVLDEIRGGARYTTNRRPQTLATTVPKLIIGAINGACAGIGLVQALCFDYRFASLGAKFTTAFAKMGLPAEDASAWMLSRLTGPAHAMDLLISGRVFLAEEALQLGVVQRVCDPDNVLSEAVDYARTIAARVSPTSMAMIKNQVWRDCEHTMEQARVRSHYLLTLAKAQPDFQEGVKSLVERRSPAFEPYRHLNL</sequence>
<evidence type="ECO:0000313" key="2">
    <source>
        <dbReference type="EMBL" id="KOS56709.1"/>
    </source>
</evidence>
<dbReference type="Gene3D" id="3.90.226.10">
    <property type="entry name" value="2-enoyl-CoA Hydratase, Chain A, domain 1"/>
    <property type="match status" value="1"/>
</dbReference>
<dbReference type="InterPro" id="IPR014748">
    <property type="entry name" value="Enoyl-CoA_hydra_C"/>
</dbReference>
<dbReference type="SUPFAM" id="SSF52096">
    <property type="entry name" value="ClpP/crotonase"/>
    <property type="match status" value="1"/>
</dbReference>
<dbReference type="CDD" id="cd06558">
    <property type="entry name" value="crotonase-like"/>
    <property type="match status" value="1"/>
</dbReference>
<dbReference type="PANTHER" id="PTHR43684:SF4">
    <property type="entry name" value="ENOYL-COA HYDRATASE_ISOMERASE FAMILY PROTEIN (AFU_ORTHOLOGUE AFUA_1G01890)"/>
    <property type="match status" value="1"/>
</dbReference>
<comment type="similarity">
    <text evidence="1">Belongs to the enoyl-CoA hydratase/isomerase family.</text>
</comment>
<protein>
    <submittedName>
        <fullName evidence="2">Enoyl-CoA hydratase</fullName>
    </submittedName>
</protein>
<dbReference type="EMBL" id="AZYO01000014">
    <property type="protein sequence ID" value="KOS56709.1"/>
    <property type="molecule type" value="Genomic_DNA"/>
</dbReference>
<organism evidence="2 3">
    <name type="scientific">Rhodococcus rhodochrous KG-21</name>
    <dbReference type="NCBI Taxonomy" id="1441923"/>
    <lineage>
        <taxon>Bacteria</taxon>
        <taxon>Bacillati</taxon>
        <taxon>Actinomycetota</taxon>
        <taxon>Actinomycetes</taxon>
        <taxon>Mycobacteriales</taxon>
        <taxon>Nocardiaceae</taxon>
        <taxon>Rhodococcus</taxon>
    </lineage>
</organism>
<dbReference type="GO" id="GO:0003824">
    <property type="term" value="F:catalytic activity"/>
    <property type="evidence" value="ECO:0007669"/>
    <property type="project" value="UniProtKB-ARBA"/>
</dbReference>